<dbReference type="Gene3D" id="3.50.50.60">
    <property type="entry name" value="FAD/NAD(P)-binding domain"/>
    <property type="match status" value="1"/>
</dbReference>
<accession>A0A8S3TLE3</accession>
<name>A0A8S3TLE3_MYTED</name>
<reference evidence="3" key="1">
    <citation type="submission" date="2021-03" db="EMBL/GenBank/DDBJ databases">
        <authorList>
            <person name="Bekaert M."/>
        </authorList>
    </citation>
    <scope>NUCLEOTIDE SEQUENCE</scope>
</reference>
<keyword evidence="1" id="KW-0560">Oxidoreductase</keyword>
<dbReference type="GO" id="GO:0036503">
    <property type="term" value="P:ERAD pathway"/>
    <property type="evidence" value="ECO:0007669"/>
    <property type="project" value="TreeGrafter"/>
</dbReference>
<dbReference type="PANTHER" id="PTHR43539">
    <property type="entry name" value="FLAVIN-BINDING MONOOXYGENASE-LIKE PROTEIN (AFU_ORTHOLOGUE AFUA_4G09220)"/>
    <property type="match status" value="1"/>
</dbReference>
<dbReference type="AlphaFoldDB" id="A0A8S3TLE3"/>
<dbReference type="GO" id="GO:0004497">
    <property type="term" value="F:monooxygenase activity"/>
    <property type="evidence" value="ECO:0007669"/>
    <property type="project" value="TreeGrafter"/>
</dbReference>
<organism evidence="3 4">
    <name type="scientific">Mytilus edulis</name>
    <name type="common">Blue mussel</name>
    <dbReference type="NCBI Taxonomy" id="6550"/>
    <lineage>
        <taxon>Eukaryota</taxon>
        <taxon>Metazoa</taxon>
        <taxon>Spiralia</taxon>
        <taxon>Lophotrochozoa</taxon>
        <taxon>Mollusca</taxon>
        <taxon>Bivalvia</taxon>
        <taxon>Autobranchia</taxon>
        <taxon>Pteriomorphia</taxon>
        <taxon>Mytilida</taxon>
        <taxon>Mytiloidea</taxon>
        <taxon>Mytilidae</taxon>
        <taxon>Mytilinae</taxon>
        <taxon>Mytilus</taxon>
    </lineage>
</organism>
<dbReference type="SUPFAM" id="SSF51905">
    <property type="entry name" value="FAD/NAD(P)-binding domain"/>
    <property type="match status" value="1"/>
</dbReference>
<evidence type="ECO:0000313" key="3">
    <source>
        <dbReference type="EMBL" id="CAG2231158.1"/>
    </source>
</evidence>
<dbReference type="EMBL" id="CAJPWZ010002131">
    <property type="protein sequence ID" value="CAG2231158.1"/>
    <property type="molecule type" value="Genomic_DNA"/>
</dbReference>
<comment type="caution">
    <text evidence="3">The sequence shown here is derived from an EMBL/GenBank/DDBJ whole genome shotgun (WGS) entry which is preliminary data.</text>
</comment>
<proteinExistence type="predicted"/>
<dbReference type="GO" id="GO:0050660">
    <property type="term" value="F:flavin adenine dinucleotide binding"/>
    <property type="evidence" value="ECO:0007669"/>
    <property type="project" value="TreeGrafter"/>
</dbReference>
<dbReference type="GO" id="GO:0005788">
    <property type="term" value="C:endoplasmic reticulum lumen"/>
    <property type="evidence" value="ECO:0007669"/>
    <property type="project" value="TreeGrafter"/>
</dbReference>
<keyword evidence="4" id="KW-1185">Reference proteome</keyword>
<keyword evidence="2" id="KW-0472">Membrane</keyword>
<dbReference type="OrthoDB" id="66881at2759"/>
<evidence type="ECO:0000256" key="2">
    <source>
        <dbReference type="SAM" id="Phobius"/>
    </source>
</evidence>
<dbReference type="Proteomes" id="UP000683360">
    <property type="component" value="Unassembled WGS sequence"/>
</dbReference>
<feature type="transmembrane region" description="Helical" evidence="2">
    <location>
        <begin position="9"/>
        <end position="29"/>
    </location>
</feature>
<gene>
    <name evidence="3" type="ORF">MEDL_43807</name>
</gene>
<evidence type="ECO:0000313" key="4">
    <source>
        <dbReference type="Proteomes" id="UP000683360"/>
    </source>
</evidence>
<protein>
    <submittedName>
        <fullName evidence="3">FAD-dependent oxidoreductase domain-containing protein 2</fullName>
    </submittedName>
</protein>
<keyword evidence="2" id="KW-1133">Transmembrane helix</keyword>
<evidence type="ECO:0000256" key="1">
    <source>
        <dbReference type="ARBA" id="ARBA00023002"/>
    </source>
</evidence>
<sequence>MKKQTDSQIYIQACLVFLVFISMTTASGYHDYCIIGAGPGGLQLGYYLQQQNRDYIIYERTNISGSFYSTYPRHRTLISINKRHTGKTNKEFNLRYDWNSLLSDDESLLFRHYSKDMFPHADVLVKYLEDYTEKLNINVQVLIIATGLWVPNIPDLTGIDYAEGYETMSINPDDYEGKNVLILDVEGIWEIQSSPRINHDYQSPDNPGMYLAGAATHSLDFRKSAGGFIHGYRYTARSLSRILDNRYHHALAINNCSTLHR</sequence>
<dbReference type="Pfam" id="PF13738">
    <property type="entry name" value="Pyr_redox_3"/>
    <property type="match status" value="1"/>
</dbReference>
<dbReference type="InterPro" id="IPR036188">
    <property type="entry name" value="FAD/NAD-bd_sf"/>
</dbReference>
<keyword evidence="2" id="KW-0812">Transmembrane</keyword>
<dbReference type="InterPro" id="IPR050982">
    <property type="entry name" value="Auxin_biosynth/cation_transpt"/>
</dbReference>
<dbReference type="PANTHER" id="PTHR43539:SF23">
    <property type="entry name" value="FAD-DEPENDENT OXIDOREDUCTASE DOMAIN-CONTAINING PROTEIN 2"/>
    <property type="match status" value="1"/>
</dbReference>